<proteinExistence type="predicted"/>
<dbReference type="EMBL" id="QFYR01000002">
    <property type="protein sequence ID" value="RAK52797.1"/>
    <property type="molecule type" value="Genomic_DNA"/>
</dbReference>
<dbReference type="Pfam" id="PF06835">
    <property type="entry name" value="LptC"/>
    <property type="match status" value="1"/>
</dbReference>
<dbReference type="OrthoDB" id="7202252at2"/>
<name>A0A328AE90_9CAUL</name>
<keyword evidence="1" id="KW-0812">Transmembrane</keyword>
<dbReference type="InterPro" id="IPR010664">
    <property type="entry name" value="LipoPS_assembly_LptC-rel"/>
</dbReference>
<evidence type="ECO:0000313" key="2">
    <source>
        <dbReference type="EMBL" id="RAK52797.1"/>
    </source>
</evidence>
<organism evidence="2 3">
    <name type="scientific">Phenylobacterium deserti</name>
    <dbReference type="NCBI Taxonomy" id="1914756"/>
    <lineage>
        <taxon>Bacteria</taxon>
        <taxon>Pseudomonadati</taxon>
        <taxon>Pseudomonadota</taxon>
        <taxon>Alphaproteobacteria</taxon>
        <taxon>Caulobacterales</taxon>
        <taxon>Caulobacteraceae</taxon>
        <taxon>Phenylobacterium</taxon>
    </lineage>
</organism>
<evidence type="ECO:0000313" key="3">
    <source>
        <dbReference type="Proteomes" id="UP000249725"/>
    </source>
</evidence>
<evidence type="ECO:0000256" key="1">
    <source>
        <dbReference type="SAM" id="Phobius"/>
    </source>
</evidence>
<reference evidence="3" key="1">
    <citation type="submission" date="2018-05" db="EMBL/GenBank/DDBJ databases">
        <authorList>
            <person name="Li X."/>
        </authorList>
    </citation>
    <scope>NUCLEOTIDE SEQUENCE [LARGE SCALE GENOMIC DNA]</scope>
    <source>
        <strain evidence="3">YIM 73061</strain>
    </source>
</reference>
<keyword evidence="3" id="KW-1185">Reference proteome</keyword>
<gene>
    <name evidence="2" type="ORF">DJ018_11470</name>
</gene>
<protein>
    <recommendedName>
        <fullName evidence="4">LPS export ABC transporter periplasmic protein LptC</fullName>
    </recommendedName>
</protein>
<comment type="caution">
    <text evidence="2">The sequence shown here is derived from an EMBL/GenBank/DDBJ whole genome shotgun (WGS) entry which is preliminary data.</text>
</comment>
<dbReference type="Gene3D" id="2.60.450.10">
    <property type="entry name" value="Lipopolysaccharide (LPS) transport protein A like domain"/>
    <property type="match status" value="1"/>
</dbReference>
<keyword evidence="1" id="KW-1133">Transmembrane helix</keyword>
<dbReference type="Proteomes" id="UP000249725">
    <property type="component" value="Unassembled WGS sequence"/>
</dbReference>
<keyword evidence="1" id="KW-0472">Membrane</keyword>
<dbReference type="AlphaFoldDB" id="A0A328AE90"/>
<accession>A0A328AE90</accession>
<sequence>MSSAVVGSTMGCHIGRMPASSPTAAPRVSFALKGRTGHASRVRTLRIALPAVSALLFLIVIAAAFRGGLQPSARASAQPGETQLTAPRLAGADGKGRPFVITAVSATRSSAPPQRIQLDHPVLVSDEQGPDNLKVVAARGTYDPADEKLFLEGGVSLTGARGEFQAPSTVFDVKSGQLVGSGRVQTRAQSSEVQARSVTADTKNRSVTYSGGVRSRLNLD</sequence>
<feature type="transmembrane region" description="Helical" evidence="1">
    <location>
        <begin position="47"/>
        <end position="65"/>
    </location>
</feature>
<evidence type="ECO:0008006" key="4">
    <source>
        <dbReference type="Google" id="ProtNLM"/>
    </source>
</evidence>